<evidence type="ECO:0000256" key="2">
    <source>
        <dbReference type="SAM" id="MobiDB-lite"/>
    </source>
</evidence>
<evidence type="ECO:0000313" key="4">
    <source>
        <dbReference type="EMBL" id="KJR82127.1"/>
    </source>
</evidence>
<keyword evidence="3" id="KW-0812">Transmembrane</keyword>
<dbReference type="Gene3D" id="2.40.40.10">
    <property type="entry name" value="RlpA-like domain"/>
    <property type="match status" value="1"/>
</dbReference>
<protein>
    <recommendedName>
        <fullName evidence="6">RlpA-like protein double-psi beta-barrel domain-containing protein</fullName>
    </recommendedName>
</protein>
<dbReference type="CDD" id="cd22191">
    <property type="entry name" value="DPBB_RlpA_EXP_N-like"/>
    <property type="match status" value="1"/>
</dbReference>
<keyword evidence="3" id="KW-1133">Transmembrane helix</keyword>
<sequence length="466" mass="47187">MYTTRPSRAYMPRSTAANAIDWELPGGGAEASSSRQNLQNRQNRQSPTSPLARLSTIMASVRSSLVGQSPSDEEIGRAQTHVYYSEDKTTGSSSDDDGPKGRTGKAGVRGKASSLRAVSSLESLSVAQERRDAERESARRLSTMTEAGADDGRFGCLPAAPRRRRRVLLMAAGVLAALILVIGLSAGLGVRAAKARHALLAGSGTNMSATSTPSIVPPHPTATPINFNVTSSTNATSPTSTSTLPSSTLSSNASTVVPPTSSSTPPPAVVPSSSTPSPAPLATPAPSPSPSPSPSPTTTPILTTPAPSPDPAPTPSPTPEPAPTPDPAPAPVPVPVPAPAPPTSPSSPSSNNPSGGPFAGDVTYYAPGLGACGRYSAATDYIAAVSQSLYDAVGAAHGVSNPNNNPLCGRRIRVALGGGVGATVDVTIVDRCTACAENDVDLSPSAFGQLAGAAMGRVQGSWFFLD</sequence>
<evidence type="ECO:0000313" key="5">
    <source>
        <dbReference type="Proteomes" id="UP000033710"/>
    </source>
</evidence>
<dbReference type="InterPro" id="IPR036908">
    <property type="entry name" value="RlpA-like_sf"/>
</dbReference>
<feature type="compositionally biased region" description="Polar residues" evidence="2">
    <location>
        <begin position="204"/>
        <end position="214"/>
    </location>
</feature>
<dbReference type="EMBL" id="AXCR01000010">
    <property type="protein sequence ID" value="KJR82127.1"/>
    <property type="molecule type" value="Genomic_DNA"/>
</dbReference>
<proteinExistence type="predicted"/>
<dbReference type="SUPFAM" id="SSF50685">
    <property type="entry name" value="Barwin-like endoglucanases"/>
    <property type="match status" value="1"/>
</dbReference>
<name>A0A0F2LXD7_SPOSC</name>
<evidence type="ECO:0000256" key="3">
    <source>
        <dbReference type="SAM" id="Phobius"/>
    </source>
</evidence>
<feature type="transmembrane region" description="Helical" evidence="3">
    <location>
        <begin position="167"/>
        <end position="190"/>
    </location>
</feature>
<accession>A0A0F2LXD7</accession>
<feature type="region of interest" description="Disordered" evidence="2">
    <location>
        <begin position="23"/>
        <end position="51"/>
    </location>
</feature>
<feature type="compositionally biased region" description="Basic and acidic residues" evidence="2">
    <location>
        <begin position="128"/>
        <end position="139"/>
    </location>
</feature>
<dbReference type="OrthoDB" id="623670at2759"/>
<dbReference type="AlphaFoldDB" id="A0A0F2LXD7"/>
<gene>
    <name evidence="4" type="ORF">SPSK_03361</name>
</gene>
<feature type="region of interest" description="Disordered" evidence="2">
    <location>
        <begin position="204"/>
        <end position="355"/>
    </location>
</feature>
<evidence type="ECO:0000256" key="1">
    <source>
        <dbReference type="ARBA" id="ARBA00022729"/>
    </source>
</evidence>
<feature type="compositionally biased region" description="Low complexity" evidence="2">
    <location>
        <begin position="230"/>
        <end position="263"/>
    </location>
</feature>
<keyword evidence="1" id="KW-0732">Signal</keyword>
<dbReference type="KEGG" id="ssck:SPSK_03361"/>
<dbReference type="RefSeq" id="XP_016584803.1">
    <property type="nucleotide sequence ID" value="XM_016730199.1"/>
</dbReference>
<reference evidence="4 5" key="1">
    <citation type="journal article" date="2014" name="BMC Genomics">
        <title>Comparative genomics of the major fungal agents of human and animal Sporotrichosis: Sporothrix schenckii and Sporothrix brasiliensis.</title>
        <authorList>
            <person name="Teixeira M.M."/>
            <person name="de Almeida L.G."/>
            <person name="Kubitschek-Barreira P."/>
            <person name="Alves F.L."/>
            <person name="Kioshima E.S."/>
            <person name="Abadio A.K."/>
            <person name="Fernandes L."/>
            <person name="Derengowski L.S."/>
            <person name="Ferreira K.S."/>
            <person name="Souza R.C."/>
            <person name="Ruiz J.C."/>
            <person name="de Andrade N.C."/>
            <person name="Paes H.C."/>
            <person name="Nicola A.M."/>
            <person name="Albuquerque P."/>
            <person name="Gerber A.L."/>
            <person name="Martins V.P."/>
            <person name="Peconick L.D."/>
            <person name="Neto A.V."/>
            <person name="Chaucanez C.B."/>
            <person name="Silva P.A."/>
            <person name="Cunha O.L."/>
            <person name="de Oliveira F.F."/>
            <person name="dos Santos T.C."/>
            <person name="Barros A.L."/>
            <person name="Soares M.A."/>
            <person name="de Oliveira L.M."/>
            <person name="Marini M.M."/>
            <person name="Villalobos-Duno H."/>
            <person name="Cunha M.M."/>
            <person name="de Hoog S."/>
            <person name="da Silveira J.F."/>
            <person name="Henrissat B."/>
            <person name="Nino-Vega G.A."/>
            <person name="Cisalpino P.S."/>
            <person name="Mora-Montes H.M."/>
            <person name="Almeida S.R."/>
            <person name="Stajich J.E."/>
            <person name="Lopes-Bezerra L.M."/>
            <person name="Vasconcelos A.T."/>
            <person name="Felipe M.S."/>
        </authorList>
    </citation>
    <scope>NUCLEOTIDE SEQUENCE [LARGE SCALE GENOMIC DNA]</scope>
    <source>
        <strain evidence="4 5">1099-18</strain>
    </source>
</reference>
<dbReference type="InterPro" id="IPR051477">
    <property type="entry name" value="Expansin_CellWall"/>
</dbReference>
<organism evidence="4 5">
    <name type="scientific">Sporothrix schenckii 1099-18</name>
    <dbReference type="NCBI Taxonomy" id="1397361"/>
    <lineage>
        <taxon>Eukaryota</taxon>
        <taxon>Fungi</taxon>
        <taxon>Dikarya</taxon>
        <taxon>Ascomycota</taxon>
        <taxon>Pezizomycotina</taxon>
        <taxon>Sordariomycetes</taxon>
        <taxon>Sordariomycetidae</taxon>
        <taxon>Ophiostomatales</taxon>
        <taxon>Ophiostomataceae</taxon>
        <taxon>Sporothrix</taxon>
    </lineage>
</organism>
<dbReference type="PANTHER" id="PTHR31836:SF28">
    <property type="entry name" value="SRCR DOMAIN-CONTAINING PROTEIN-RELATED"/>
    <property type="match status" value="1"/>
</dbReference>
<comment type="caution">
    <text evidence="4">The sequence shown here is derived from an EMBL/GenBank/DDBJ whole genome shotgun (WGS) entry which is preliminary data.</text>
</comment>
<keyword evidence="3" id="KW-0472">Membrane</keyword>
<feature type="compositionally biased region" description="Low complexity" evidence="2">
    <location>
        <begin position="32"/>
        <end position="46"/>
    </location>
</feature>
<dbReference type="GeneID" id="27665476"/>
<reference evidence="4 5" key="2">
    <citation type="journal article" date="2015" name="Eukaryot. Cell">
        <title>Asexual propagation of a virulent clone complex in a human and feline outbreak of sporotrichosis.</title>
        <authorList>
            <person name="Teixeira Mde M."/>
            <person name="Rodrigues A.M."/>
            <person name="Tsui C.K."/>
            <person name="de Almeida L.G."/>
            <person name="Van Diepeningen A.D."/>
            <person name="van den Ende B.G."/>
            <person name="Fernandes G.F."/>
            <person name="Kano R."/>
            <person name="Hamelin R.C."/>
            <person name="Lopes-Bezerra L.M."/>
            <person name="Vasconcelos A.T."/>
            <person name="de Hoog S."/>
            <person name="de Camargo Z.P."/>
            <person name="Felipe M.S."/>
        </authorList>
    </citation>
    <scope>NUCLEOTIDE SEQUENCE [LARGE SCALE GENOMIC DNA]</scope>
    <source>
        <strain evidence="4 5">1099-18</strain>
    </source>
</reference>
<dbReference type="VEuPathDB" id="FungiDB:SPSK_03361"/>
<feature type="region of interest" description="Disordered" evidence="2">
    <location>
        <begin position="82"/>
        <end position="140"/>
    </location>
</feature>
<evidence type="ECO:0008006" key="6">
    <source>
        <dbReference type="Google" id="ProtNLM"/>
    </source>
</evidence>
<dbReference type="PANTHER" id="PTHR31836">
    <property type="match status" value="1"/>
</dbReference>
<feature type="compositionally biased region" description="Pro residues" evidence="2">
    <location>
        <begin position="277"/>
        <end position="297"/>
    </location>
</feature>
<feature type="compositionally biased region" description="Polar residues" evidence="2">
    <location>
        <begin position="116"/>
        <end position="126"/>
    </location>
</feature>
<dbReference type="Proteomes" id="UP000033710">
    <property type="component" value="Unassembled WGS sequence"/>
</dbReference>
<feature type="compositionally biased region" description="Pro residues" evidence="2">
    <location>
        <begin position="306"/>
        <end position="345"/>
    </location>
</feature>